<dbReference type="InterPro" id="IPR016036">
    <property type="entry name" value="Malonyl_transacylase_ACP-bd"/>
</dbReference>
<dbReference type="InterPro" id="IPR032088">
    <property type="entry name" value="SAT"/>
</dbReference>
<evidence type="ECO:0000259" key="7">
    <source>
        <dbReference type="PROSITE" id="PS50075"/>
    </source>
</evidence>
<dbReference type="Proteomes" id="UP000008782">
    <property type="component" value="Unassembled WGS sequence"/>
</dbReference>
<evidence type="ECO:0000256" key="2">
    <source>
        <dbReference type="ARBA" id="ARBA00022553"/>
    </source>
</evidence>
<feature type="domain" description="Carrier" evidence="7">
    <location>
        <begin position="1771"/>
        <end position="1846"/>
    </location>
</feature>
<gene>
    <name evidence="10" type="ORF">GLRG_11956</name>
</gene>
<dbReference type="GO" id="GO:0004312">
    <property type="term" value="F:fatty acid synthase activity"/>
    <property type="evidence" value="ECO:0007669"/>
    <property type="project" value="TreeGrafter"/>
</dbReference>
<name>E3R122_COLGM</name>
<dbReference type="InterPro" id="IPR042104">
    <property type="entry name" value="PKS_dehydratase_sf"/>
</dbReference>
<dbReference type="SMART" id="SM00825">
    <property type="entry name" value="PKS_KS"/>
    <property type="match status" value="1"/>
</dbReference>
<keyword evidence="1" id="KW-0596">Phosphopantetheine</keyword>
<keyword evidence="3" id="KW-0808">Transferase</keyword>
<keyword evidence="11" id="KW-1185">Reference proteome</keyword>
<dbReference type="Pfam" id="PF02801">
    <property type="entry name" value="Ketoacyl-synt_C"/>
    <property type="match status" value="1"/>
</dbReference>
<feature type="region of interest" description="Disordered" evidence="6">
    <location>
        <begin position="1728"/>
        <end position="1747"/>
    </location>
</feature>
<dbReference type="PANTHER" id="PTHR43775">
    <property type="entry name" value="FATTY ACID SYNTHASE"/>
    <property type="match status" value="1"/>
</dbReference>
<dbReference type="GeneID" id="24417319"/>
<protein>
    <submittedName>
        <fullName evidence="10">Beta-ketoacyl synthase domain-containing protein</fullName>
    </submittedName>
</protein>
<dbReference type="RefSeq" id="XP_008100830.1">
    <property type="nucleotide sequence ID" value="XM_008102639.1"/>
</dbReference>
<dbReference type="Pfam" id="PF00109">
    <property type="entry name" value="ketoacyl-synt"/>
    <property type="match status" value="1"/>
</dbReference>
<sequence>MYKNQGPDISLYLFGDQTFDIAEQFKDLLRYRNNPLVENFLEKSYQLMRKELYLLPSAVREGLPRFTCIEDFVLLGPQNIGKCNALELALTCIYQIGTFIRRNDLGSYNDGECRVIGLCTGALSAAAVSCSTSPLDLICTGIIAVKTAFRIGLKVTEVAGRLAASDHQHQNWSLIVSGIGISEIINEFCHETSLSAASRPYISAYMEKSMTLSGPPPVLKQFIKYASSSGLRFAPISVYAPYHAPHLYSSTNVAEIVNSLMPDELALRREIVPVLSSTGSQVHGGTFRSILEAATAQILLEPISWSHMLNQLQTCLAEVRPKSFTVFSTGSHMDETIYAALNKTEWRYLTPVNVAQTESARAQSFEPQNGTNKAKLAIIGMSGRFPGAKHNEAFWDVLRQGLDLHKPAPALHWDVKTHVDPTGKIKNTSATPFGCWLDDPGAFDAKFFNISPREAAQIDPAQRLALMTAYEAIEQAGIIPDATPSTRRDRVGVFYGVTSNDWMETNSAQNIDTYFIPGGNRAFIPGRINYCFKFSGPSYAVDTACSSSLAGIHLACNALWRGEIDTAIAGGTNVLTNPDFTAGLDRGHFLSRTGNCKTFDDGADGYCRGEGIGTIILKRLDDAIADHDPILGVVLGAYTNHSAESESITRPHVGAQRAIFSKILNEASVDPFSISYVEMHGTGTQAGDAGEMSSVLEVFAPPPSQVVKVRKSDEPVYIGSVKPNVGHGEAASGVTALIKVLLMMQKNEIPPHCGIKTIINRKFPTDLKERNVHIALEPTTWPKSSDPSRPRRAFVNNFSAAGGNTALLIEDAPILPALPTATTSTRPHLIAVSAKNGASLQGNLKSLLRFLQENEDIPLGQISYTTTARRLHHQHRVMLHSSTVGEACSQIEAALRDGTGMKRPKSAPKPIFCFTGQGAQYPGMGKELWDNFSLFRSEMSQLDKMGQTLGFPSVMSVVQSDEKDISGFPPTVVQLANVCMQIALARLWASWNITPAAVLGHSLGEYAALNIAGVLSDVDTLYLTGRRAEILERKCARGTHAMLVVMASVEKIAALLKGEAYEIACINSPVETVLAGTVQRVAALKEMLTASGLKSTVLKVPYAFHSSQITPISDEYESAASSVTFSKTKIPVLCPLDGTIADGENHPFNARYLVRHALEPVRMMQTLLNAKNEGIINDRTVFIEVGPHPAIAGMINPVLGKQTACVASQSRGRSLWKTLEPALSTVYMLGANVSWGEYQRDFESTHKVIKLPAYSWDIKDYWMQYVNDWSLRKGDPAVVVSKEPMMSETNKLDSTTIHRVVEETGDAAQVRLIVEADIQRDDLSPLVQGHEVNNIPLCTPSVYADMALTLGKYLLDKYQPQTRHRLVDVSDMTISKALILRAGAAEQLLQAHADVDWKTMSAQVKFMSFNNKGKLQEHSRCTLVFKDGNLQEKLQKDLDKVQQKLKALRDGIAQGTTARFNTAMVYRAIRPLARFHNDYRAIDEIVLNSNTLEASSVLSYGAVKRGGHFHTHPAIIDSLTQSCGFTMNCNDSSDLDVDVFMNHGWGSFQIFEPIDFEKSYTTYTHMQAGQNNLWYGDVVVLDGHKVVAFFGKIAIQCVSRRVLKVILSMESGQKSNAQQASAVKAPQKVAPTRPVVTIPSSSQPSTKTSAPSALSNKFSTALNIIAEESGLSVDDLSDNTVFSDVGIDSLLGLTIAARLKEELDVDLEFNSFFYEFPTVKDLKHHFGNGPESADEMSSPDTPMSQSGWDDLSTPITVPSTPTGCADQPSQKVDFNKVLDIISEESGVAVEELTPDTNLGDSGVDSLLSLVIVSRLRDELDLDIQQESLFLDCPTVADLREVLTGRGSRVAAPKSISPASSASSNWTPAQPVVTMESKASPLTATDKDALEERERAVDACVKKYTAGWTPPTSAPYGAMPIKEEKVVLVTGASGSLGGHLVYHLAQLPDVKTVICLNRENKAEPFTRQLKAMRDKGIRYPENLKHKLKVYQTDYSRPNFGLDEKTYVSLWKTTTHLIHQAWPMSAKRAFSGFETQFQVLRNLADFATLAASQYPAGFKFSFQFVSSVGVVGHHRLGNEPTIVPEELVGIESVLPNGYSDAKWGCERMLAATMGKHRGFFRPMVVRLGQIAGSKTSGYWNPMEHFGFMMKSSQTLNAIPDVPGTVYWAPVNDIAATCSDLILSDREPFPVYHIENPHGIPWHHMTRVLAKAIGITDLIPFKEWVRRVAEAPQRNNPASTLLEFLDETYLRMACGGLVLGVDHTLEHSKTLRDLAPVNDEIVNKYVHIWKEIGFLANN</sequence>
<dbReference type="PROSITE" id="PS00606">
    <property type="entry name" value="KS3_1"/>
    <property type="match status" value="1"/>
</dbReference>
<keyword evidence="2" id="KW-0597">Phosphoprotein</keyword>
<dbReference type="InterPro" id="IPR001227">
    <property type="entry name" value="Ac_transferase_dom_sf"/>
</dbReference>
<evidence type="ECO:0000256" key="3">
    <source>
        <dbReference type="ARBA" id="ARBA00022679"/>
    </source>
</evidence>
<accession>E3R122</accession>
<dbReference type="GO" id="GO:0004315">
    <property type="term" value="F:3-oxoacyl-[acyl-carrier-protein] synthase activity"/>
    <property type="evidence" value="ECO:0007669"/>
    <property type="project" value="InterPro"/>
</dbReference>
<dbReference type="SMART" id="SM00823">
    <property type="entry name" value="PKS_PP"/>
    <property type="match status" value="2"/>
</dbReference>
<dbReference type="PROSITE" id="PS52019">
    <property type="entry name" value="PKS_MFAS_DH"/>
    <property type="match status" value="1"/>
</dbReference>
<evidence type="ECO:0000313" key="11">
    <source>
        <dbReference type="Proteomes" id="UP000008782"/>
    </source>
</evidence>
<feature type="domain" description="Ketosynthase family 3 (KS3)" evidence="8">
    <location>
        <begin position="373"/>
        <end position="811"/>
    </location>
</feature>
<dbReference type="InterPro" id="IPR009081">
    <property type="entry name" value="PP-bd_ACP"/>
</dbReference>
<feature type="domain" description="PKS/mFAS DH" evidence="9">
    <location>
        <begin position="1298"/>
        <end position="1604"/>
    </location>
</feature>
<dbReference type="InterPro" id="IPR014030">
    <property type="entry name" value="Ketoacyl_synth_N"/>
</dbReference>
<dbReference type="NCBIfam" id="TIGR04532">
    <property type="entry name" value="PT_fungal_PKS"/>
    <property type="match status" value="1"/>
</dbReference>
<dbReference type="SUPFAM" id="SSF47336">
    <property type="entry name" value="ACP-like"/>
    <property type="match status" value="2"/>
</dbReference>
<dbReference type="HOGENOM" id="CLU_000022_6_2_1"/>
<dbReference type="Pfam" id="PF00698">
    <property type="entry name" value="Acyl_transf_1"/>
    <property type="match status" value="1"/>
</dbReference>
<dbReference type="InterPro" id="IPR014031">
    <property type="entry name" value="Ketoacyl_synth_C"/>
</dbReference>
<dbReference type="Pfam" id="PF07993">
    <property type="entry name" value="NAD_binding_4"/>
    <property type="match status" value="1"/>
</dbReference>
<dbReference type="SMART" id="SM00827">
    <property type="entry name" value="PKS_AT"/>
    <property type="match status" value="1"/>
</dbReference>
<dbReference type="SUPFAM" id="SSF53901">
    <property type="entry name" value="Thiolase-like"/>
    <property type="match status" value="1"/>
</dbReference>
<keyword evidence="4" id="KW-0012">Acyltransferase</keyword>
<dbReference type="InterPro" id="IPR020841">
    <property type="entry name" value="PKS_Beta-ketoAc_synthase_dom"/>
</dbReference>
<dbReference type="GO" id="GO:0031177">
    <property type="term" value="F:phosphopantetheine binding"/>
    <property type="evidence" value="ECO:0007669"/>
    <property type="project" value="InterPro"/>
</dbReference>
<dbReference type="FunFam" id="3.10.129.110:FF:000001">
    <property type="entry name" value="Sterigmatocystin biosynthesis polyketide synthase"/>
    <property type="match status" value="1"/>
</dbReference>
<dbReference type="SUPFAM" id="SSF55048">
    <property type="entry name" value="Probable ACP-binding domain of malonyl-CoA ACP transacylase"/>
    <property type="match status" value="1"/>
</dbReference>
<dbReference type="OrthoDB" id="329835at2759"/>
<feature type="region of interest" description="C-terminal hotdog fold" evidence="5">
    <location>
        <begin position="1457"/>
        <end position="1604"/>
    </location>
</feature>
<dbReference type="PROSITE" id="PS00012">
    <property type="entry name" value="PHOSPHOPANTETHEINE"/>
    <property type="match status" value="1"/>
</dbReference>
<evidence type="ECO:0000259" key="9">
    <source>
        <dbReference type="PROSITE" id="PS52019"/>
    </source>
</evidence>
<dbReference type="InterPro" id="IPR049900">
    <property type="entry name" value="PKS_mFAS_DH"/>
</dbReference>
<dbReference type="FunFam" id="1.10.1200.10:FF:000011">
    <property type="entry name" value="Sterigmatocystin biosynthesis polyketide synthase"/>
    <property type="match status" value="2"/>
</dbReference>
<dbReference type="PANTHER" id="PTHR43775:SF40">
    <property type="entry name" value="NORSOLORINIC ACID SYNTHASE STCA"/>
    <property type="match status" value="1"/>
</dbReference>
<dbReference type="Gene3D" id="3.40.47.10">
    <property type="match status" value="1"/>
</dbReference>
<dbReference type="Pfam" id="PF22621">
    <property type="entry name" value="CurL-like_PKS_C"/>
    <property type="match status" value="1"/>
</dbReference>
<dbReference type="Gene3D" id="3.10.129.110">
    <property type="entry name" value="Polyketide synthase dehydratase"/>
    <property type="match status" value="1"/>
</dbReference>
<feature type="region of interest" description="Disordered" evidence="6">
    <location>
        <begin position="1852"/>
        <end position="1872"/>
    </location>
</feature>
<dbReference type="InterPro" id="IPR050091">
    <property type="entry name" value="PKS_NRPS_Biosynth_Enz"/>
</dbReference>
<dbReference type="CDD" id="cd00833">
    <property type="entry name" value="PKS"/>
    <property type="match status" value="1"/>
</dbReference>
<dbReference type="eggNOG" id="KOG1178">
    <property type="taxonomic scope" value="Eukaryota"/>
</dbReference>
<dbReference type="SUPFAM" id="SSF52151">
    <property type="entry name" value="FabD/lysophospholipase-like"/>
    <property type="match status" value="1"/>
</dbReference>
<evidence type="ECO:0000256" key="4">
    <source>
        <dbReference type="ARBA" id="ARBA00023315"/>
    </source>
</evidence>
<dbReference type="InterPro" id="IPR014043">
    <property type="entry name" value="Acyl_transferase_dom"/>
</dbReference>
<dbReference type="FunFam" id="3.40.47.10:FF:000031">
    <property type="entry name" value="Sterigmatocystin biosynthesis polyketide synthase"/>
    <property type="match status" value="1"/>
</dbReference>
<dbReference type="Pfam" id="PF16073">
    <property type="entry name" value="SAT"/>
    <property type="match status" value="1"/>
</dbReference>
<feature type="compositionally biased region" description="Low complexity" evidence="6">
    <location>
        <begin position="1852"/>
        <end position="1863"/>
    </location>
</feature>
<dbReference type="InterPro" id="IPR030918">
    <property type="entry name" value="PT_fungal_PKS"/>
</dbReference>
<feature type="compositionally biased region" description="Polar residues" evidence="6">
    <location>
        <begin position="1738"/>
        <end position="1747"/>
    </location>
</feature>
<dbReference type="InterPro" id="IPR020806">
    <property type="entry name" value="PKS_PP-bd"/>
</dbReference>
<dbReference type="EMBL" id="GG697561">
    <property type="protein sequence ID" value="EFQ36810.1"/>
    <property type="molecule type" value="Genomic_DNA"/>
</dbReference>
<feature type="active site" description="Proton donor; for dehydratase activity" evidence="5">
    <location>
        <position position="1517"/>
    </location>
</feature>
<dbReference type="InterPro" id="IPR016035">
    <property type="entry name" value="Acyl_Trfase/lysoPLipase"/>
</dbReference>
<feature type="domain" description="Carrier" evidence="7">
    <location>
        <begin position="1652"/>
        <end position="1730"/>
    </location>
</feature>
<dbReference type="InterPro" id="IPR018201">
    <property type="entry name" value="Ketoacyl_synth_AS"/>
</dbReference>
<evidence type="ECO:0000256" key="6">
    <source>
        <dbReference type="SAM" id="MobiDB-lite"/>
    </source>
</evidence>
<dbReference type="Gene3D" id="3.40.366.10">
    <property type="entry name" value="Malonyl-Coenzyme A Acyl Carrier Protein, domain 2"/>
    <property type="match status" value="2"/>
</dbReference>
<dbReference type="STRING" id="645133.E3R122"/>
<feature type="region of interest" description="N-terminal hotdog fold" evidence="5">
    <location>
        <begin position="1298"/>
        <end position="1430"/>
    </location>
</feature>
<dbReference type="SUPFAM" id="SSF51735">
    <property type="entry name" value="NAD(P)-binding Rossmann-fold domains"/>
    <property type="match status" value="1"/>
</dbReference>
<evidence type="ECO:0000259" key="8">
    <source>
        <dbReference type="PROSITE" id="PS52004"/>
    </source>
</evidence>
<dbReference type="GO" id="GO:0044550">
    <property type="term" value="P:secondary metabolite biosynthetic process"/>
    <property type="evidence" value="ECO:0007669"/>
    <property type="project" value="UniProtKB-ARBA"/>
</dbReference>
<dbReference type="Pfam" id="PF00550">
    <property type="entry name" value="PP-binding"/>
    <property type="match status" value="2"/>
</dbReference>
<dbReference type="InterPro" id="IPR036736">
    <property type="entry name" value="ACP-like_sf"/>
</dbReference>
<dbReference type="InterPro" id="IPR036291">
    <property type="entry name" value="NAD(P)-bd_dom_sf"/>
</dbReference>
<organism evidence="11">
    <name type="scientific">Colletotrichum graminicola (strain M1.001 / M2 / FGSC 10212)</name>
    <name type="common">Maize anthracnose fungus</name>
    <name type="synonym">Glomerella graminicola</name>
    <dbReference type="NCBI Taxonomy" id="645133"/>
    <lineage>
        <taxon>Eukaryota</taxon>
        <taxon>Fungi</taxon>
        <taxon>Dikarya</taxon>
        <taxon>Ascomycota</taxon>
        <taxon>Pezizomycotina</taxon>
        <taxon>Sordariomycetes</taxon>
        <taxon>Hypocreomycetidae</taxon>
        <taxon>Glomerellales</taxon>
        <taxon>Glomerellaceae</taxon>
        <taxon>Colletotrichum</taxon>
        <taxon>Colletotrichum graminicola species complex</taxon>
    </lineage>
</organism>
<dbReference type="InterPro" id="IPR006162">
    <property type="entry name" value="Ppantetheine_attach_site"/>
</dbReference>
<dbReference type="eggNOG" id="KOG1202">
    <property type="taxonomic scope" value="Eukaryota"/>
</dbReference>
<evidence type="ECO:0000313" key="10">
    <source>
        <dbReference type="EMBL" id="EFQ36810.1"/>
    </source>
</evidence>
<evidence type="ECO:0000256" key="5">
    <source>
        <dbReference type="PROSITE-ProRule" id="PRU01363"/>
    </source>
</evidence>
<dbReference type="InterPro" id="IPR013120">
    <property type="entry name" value="FAR_NAD-bd"/>
</dbReference>
<reference evidence="11" key="1">
    <citation type="journal article" date="2012" name="Nat. Genet.">
        <title>Lifestyle transitions in plant pathogenic Colletotrichum fungi deciphered by genome and transcriptome analyses.</title>
        <authorList>
            <person name="O'Connell R.J."/>
            <person name="Thon M.R."/>
            <person name="Hacquard S."/>
            <person name="Amyotte S.G."/>
            <person name="Kleemann J."/>
            <person name="Torres M.F."/>
            <person name="Damm U."/>
            <person name="Buiate E.A."/>
            <person name="Epstein L."/>
            <person name="Alkan N."/>
            <person name="Altmueller J."/>
            <person name="Alvarado-Balderrama L."/>
            <person name="Bauser C.A."/>
            <person name="Becker C."/>
            <person name="Birren B.W."/>
            <person name="Chen Z."/>
            <person name="Choi J."/>
            <person name="Crouch J.A."/>
            <person name="Duvick J.P."/>
            <person name="Farman M.A."/>
            <person name="Gan P."/>
            <person name="Heiman D."/>
            <person name="Henrissat B."/>
            <person name="Howard R.J."/>
            <person name="Kabbage M."/>
            <person name="Koch C."/>
            <person name="Kracher B."/>
            <person name="Kubo Y."/>
            <person name="Law A.D."/>
            <person name="Lebrun M.-H."/>
            <person name="Lee Y.-H."/>
            <person name="Miyara I."/>
            <person name="Moore N."/>
            <person name="Neumann U."/>
            <person name="Nordstroem K."/>
            <person name="Panaccione D.G."/>
            <person name="Panstruga R."/>
            <person name="Place M."/>
            <person name="Proctor R.H."/>
            <person name="Prusky D."/>
            <person name="Rech G."/>
            <person name="Reinhardt R."/>
            <person name="Rollins J.A."/>
            <person name="Rounsley S."/>
            <person name="Schardl C.L."/>
            <person name="Schwartz D.C."/>
            <person name="Shenoy N."/>
            <person name="Shirasu K."/>
            <person name="Sikhakolli U.R."/>
            <person name="Stueber K."/>
            <person name="Sukno S.A."/>
            <person name="Sweigard J.A."/>
            <person name="Takano Y."/>
            <person name="Takahara H."/>
            <person name="Trail F."/>
            <person name="van der Does H.C."/>
            <person name="Voll L.M."/>
            <person name="Will I."/>
            <person name="Young S."/>
            <person name="Zeng Q."/>
            <person name="Zhang J."/>
            <person name="Zhou S."/>
            <person name="Dickman M.B."/>
            <person name="Schulze-Lefert P."/>
            <person name="Ver Loren van Themaat E."/>
            <person name="Ma L.-J."/>
            <person name="Vaillancourt L.J."/>
        </authorList>
    </citation>
    <scope>NUCLEOTIDE SEQUENCE [LARGE SCALE GENOMIC DNA]</scope>
    <source>
        <strain evidence="11">M1.001 / M2 / FGSC 10212</strain>
    </source>
</reference>
<evidence type="ECO:0000256" key="1">
    <source>
        <dbReference type="ARBA" id="ARBA00022450"/>
    </source>
</evidence>
<proteinExistence type="predicted"/>
<dbReference type="InterPro" id="IPR016039">
    <property type="entry name" value="Thiolase-like"/>
</dbReference>
<dbReference type="VEuPathDB" id="FungiDB:GLRG_11956"/>
<dbReference type="Gene3D" id="3.40.50.720">
    <property type="entry name" value="NAD(P)-binding Rossmann-like Domain"/>
    <property type="match status" value="1"/>
</dbReference>
<feature type="active site" description="Proton acceptor; for dehydratase activity" evidence="5">
    <location>
        <position position="1330"/>
    </location>
</feature>
<dbReference type="PROSITE" id="PS50075">
    <property type="entry name" value="CARRIER"/>
    <property type="match status" value="2"/>
</dbReference>
<dbReference type="Gene3D" id="3.30.70.3290">
    <property type="match status" value="1"/>
</dbReference>
<dbReference type="GO" id="GO:0006633">
    <property type="term" value="P:fatty acid biosynthetic process"/>
    <property type="evidence" value="ECO:0007669"/>
    <property type="project" value="InterPro"/>
</dbReference>
<dbReference type="Gene3D" id="1.10.1200.10">
    <property type="entry name" value="ACP-like"/>
    <property type="match status" value="2"/>
</dbReference>
<dbReference type="PROSITE" id="PS52004">
    <property type="entry name" value="KS3_2"/>
    <property type="match status" value="1"/>
</dbReference>